<evidence type="ECO:0000313" key="4">
    <source>
        <dbReference type="Proteomes" id="UP000054843"/>
    </source>
</evidence>
<organism evidence="3 4">
    <name type="scientific">Trichinella papuae</name>
    <dbReference type="NCBI Taxonomy" id="268474"/>
    <lineage>
        <taxon>Eukaryota</taxon>
        <taxon>Metazoa</taxon>
        <taxon>Ecdysozoa</taxon>
        <taxon>Nematoda</taxon>
        <taxon>Enoplea</taxon>
        <taxon>Dorylaimia</taxon>
        <taxon>Trichinellida</taxon>
        <taxon>Trichinellidae</taxon>
        <taxon>Trichinella</taxon>
    </lineage>
</organism>
<keyword evidence="2" id="KW-0472">Membrane</keyword>
<feature type="region of interest" description="Disordered" evidence="1">
    <location>
        <begin position="64"/>
        <end position="97"/>
    </location>
</feature>
<feature type="transmembrane region" description="Helical" evidence="2">
    <location>
        <begin position="14"/>
        <end position="36"/>
    </location>
</feature>
<keyword evidence="2" id="KW-0812">Transmembrane</keyword>
<keyword evidence="2" id="KW-1133">Transmembrane helix</keyword>
<feature type="non-terminal residue" evidence="3">
    <location>
        <position position="313"/>
    </location>
</feature>
<dbReference type="Proteomes" id="UP000054843">
    <property type="component" value="Unassembled WGS sequence"/>
</dbReference>
<name>A0A0V1MX66_9BILA</name>
<evidence type="ECO:0000256" key="2">
    <source>
        <dbReference type="SAM" id="Phobius"/>
    </source>
</evidence>
<gene>
    <name evidence="3" type="ORF">T10_4485</name>
</gene>
<evidence type="ECO:0000313" key="3">
    <source>
        <dbReference type="EMBL" id="KRZ76374.1"/>
    </source>
</evidence>
<accession>A0A0V1MX66</accession>
<keyword evidence="4" id="KW-1185">Reference proteome</keyword>
<dbReference type="OrthoDB" id="5919290at2759"/>
<feature type="compositionally biased region" description="Polar residues" evidence="1">
    <location>
        <begin position="64"/>
        <end position="91"/>
    </location>
</feature>
<protein>
    <submittedName>
        <fullName evidence="3">Uncharacterized protein</fullName>
    </submittedName>
</protein>
<evidence type="ECO:0000256" key="1">
    <source>
        <dbReference type="SAM" id="MobiDB-lite"/>
    </source>
</evidence>
<dbReference type="EMBL" id="JYDO01000029">
    <property type="protein sequence ID" value="KRZ76374.1"/>
    <property type="molecule type" value="Genomic_DNA"/>
</dbReference>
<proteinExistence type="predicted"/>
<dbReference type="AlphaFoldDB" id="A0A0V1MX66"/>
<comment type="caution">
    <text evidence="3">The sequence shown here is derived from an EMBL/GenBank/DDBJ whole genome shotgun (WGS) entry which is preliminary data.</text>
</comment>
<reference evidence="3 4" key="1">
    <citation type="submission" date="2015-01" db="EMBL/GenBank/DDBJ databases">
        <title>Evolution of Trichinella species and genotypes.</title>
        <authorList>
            <person name="Korhonen P.K."/>
            <person name="Edoardo P."/>
            <person name="Giuseppe L.R."/>
            <person name="Gasser R.B."/>
        </authorList>
    </citation>
    <scope>NUCLEOTIDE SEQUENCE [LARGE SCALE GENOMIC DNA]</scope>
    <source>
        <strain evidence="3">ISS1980</strain>
    </source>
</reference>
<sequence>MQCFCRLTAFFNFYFYYFFFLPSFVGIFLPLTLANVHSTNRTADHHATSEHLSTIKYSTASYDHNAQQHQHSPASSNNHQTAHGNNDGSIRTNEHPIHPDVHSIICDDATNRLKHLDMEYKGLRGTHISNDPSVNSHPIQKAVDSTIDVIRKNIQCGTFKNMFPSRHNNNNGNMVHHRHGNRILRPAEDIQDGTALQNSIAEYDVALREGSLPLRRRGRLRGRILQPVIVEPVIISDTKTNVLPGGEESFVNPLRVRKIFGQAAEPEKESIRKLKTTLMECWAKTHNTLEKDVEKAEKILTFYEGSFHRYKEE</sequence>